<dbReference type="EMBL" id="PUHQ01000004">
    <property type="protein sequence ID" value="KAG0666610.1"/>
    <property type="molecule type" value="Genomic_DNA"/>
</dbReference>
<gene>
    <name evidence="2" type="ORF">C6P46_004276</name>
</gene>
<evidence type="ECO:0000313" key="2">
    <source>
        <dbReference type="EMBL" id="KAG0666610.1"/>
    </source>
</evidence>
<comment type="caution">
    <text evidence="2">The sequence shown here is derived from an EMBL/GenBank/DDBJ whole genome shotgun (WGS) entry which is preliminary data.</text>
</comment>
<evidence type="ECO:0008006" key="4">
    <source>
        <dbReference type="Google" id="ProtNLM"/>
    </source>
</evidence>
<feature type="region of interest" description="Disordered" evidence="1">
    <location>
        <begin position="48"/>
        <end position="67"/>
    </location>
</feature>
<dbReference type="AlphaFoldDB" id="A0A9P6W7S0"/>
<dbReference type="Proteomes" id="UP000777482">
    <property type="component" value="Unassembled WGS sequence"/>
</dbReference>
<evidence type="ECO:0000256" key="1">
    <source>
        <dbReference type="SAM" id="MobiDB-lite"/>
    </source>
</evidence>
<name>A0A9P6W7S0_RHOMI</name>
<protein>
    <recommendedName>
        <fullName evidence="4">Proteophosphoglycan 5</fullName>
    </recommendedName>
</protein>
<evidence type="ECO:0000313" key="3">
    <source>
        <dbReference type="Proteomes" id="UP000777482"/>
    </source>
</evidence>
<dbReference type="OrthoDB" id="1700726at2759"/>
<sequence length="613" mass="65182">MGLELDNATLALLSVLAVLCAVTYKLRPAPPLVHPFLLGRQAVPAPTRLPGQSPVYTNASNGGARPPYRPDRSLRTLHDILKQSQSVLEGATGSLAHAAGHGHKLVQLILHLRAALANRFEKDSGSVLVALDDPTGKSLSLPTSCCRTDADQIHSLADALLVTLALATSPFKPVVLGPGTDTPDFLPADDLVATISSPGRLSGARSSQAAVEILLGPSAEDEARELLESGKVLYAEGKDGAAAAGEPSDVVLSIVSDGQTLQFTNQNLTASLVSWGSLFPVSPRPTKPTLKDSVLSFHHPSTPYGFGLVLYLIAHSAGLAFPTLSAGSETNPEELAQLLKAKTRPPATLIFAPASQLAKPLYTLVLSEMLGDSSFIVRAARDGKLRLLRQGVLTKQSFWDALLYKGLRKDTNLTRLRGLFLSAPPALDQSRFETLRAALGCPVAQTLAHPVLLSPLCAAHMFDVQRLPPPGAKRLRGNEKNHVGPPTLGMEVKLVGDEDEIEAGRIKGQVRRRFGVICSSCSSINAIQANLILPFGVVNVQIVVRTPVLPLPATLDPSRLASDTSLPALPLYPGEEYPLQKAAPIWYKTGIVAEISTEGTVWIDESDSRALVK</sequence>
<reference evidence="2 3" key="1">
    <citation type="submission" date="2020-11" db="EMBL/GenBank/DDBJ databases">
        <title>Kefir isolates.</title>
        <authorList>
            <person name="Marcisauskas S."/>
            <person name="Kim Y."/>
            <person name="Blasche S."/>
        </authorList>
    </citation>
    <scope>NUCLEOTIDE SEQUENCE [LARGE SCALE GENOMIC DNA]</scope>
    <source>
        <strain evidence="2 3">KR</strain>
    </source>
</reference>
<accession>A0A9P6W7S0</accession>
<proteinExistence type="predicted"/>
<keyword evidence="3" id="KW-1185">Reference proteome</keyword>
<organism evidence="2 3">
    <name type="scientific">Rhodotorula mucilaginosa</name>
    <name type="common">Yeast</name>
    <name type="synonym">Rhodotorula rubra</name>
    <dbReference type="NCBI Taxonomy" id="5537"/>
    <lineage>
        <taxon>Eukaryota</taxon>
        <taxon>Fungi</taxon>
        <taxon>Dikarya</taxon>
        <taxon>Basidiomycota</taxon>
        <taxon>Pucciniomycotina</taxon>
        <taxon>Microbotryomycetes</taxon>
        <taxon>Sporidiobolales</taxon>
        <taxon>Sporidiobolaceae</taxon>
        <taxon>Rhodotorula</taxon>
    </lineage>
</organism>